<keyword evidence="2" id="KW-1185">Reference proteome</keyword>
<dbReference type="Gene3D" id="2.60.40.1120">
    <property type="entry name" value="Carboxypeptidase-like, regulatory domain"/>
    <property type="match status" value="1"/>
</dbReference>
<dbReference type="InterPro" id="IPR008969">
    <property type="entry name" value="CarboxyPept-like_regulatory"/>
</dbReference>
<dbReference type="EMBL" id="BAABHA010000015">
    <property type="protein sequence ID" value="GAA4390912.1"/>
    <property type="molecule type" value="Genomic_DNA"/>
</dbReference>
<dbReference type="Proteomes" id="UP001500454">
    <property type="component" value="Unassembled WGS sequence"/>
</dbReference>
<dbReference type="Pfam" id="PF18939">
    <property type="entry name" value="DUF5686"/>
    <property type="match status" value="1"/>
</dbReference>
<dbReference type="InterPro" id="IPR043741">
    <property type="entry name" value="DUF5686"/>
</dbReference>
<sequence>MHMKAFYAWLGLMLWLTIGNTALAQRIVFSGRITEAATGQPVPFASVFVKGTTFGTTADDDGRYQLAVTRAVDSLSASAMGFRTKSRAVTTQPAQTLNLALASAAVALGEVTIRPTENPAYAILRRVQQHKKQNDKGRLEAFEFDSYNRIEVSLSDISDRLARRKVIRDMTALADGVGQMERNASGKPTVPLFASEVMSRYYVRHRPNREREEIKHSKLHGVAPRDGTLLSQVLGSSFQDYDFYPNWQVVMGKDFISPIADGWRITYDYDLEDSVMIGQDRCYQLKVMPRRAQDLAFTGRIWITTEGYALRRVDLEVDPQANINFVDQIRVYQDLAPSGAGAWLPQRTRVVVGMKPAQKQTGLLVRFTTVNSKFDAGHPRELPFYDQPFAAAPDALKTPANFWNEQRPDTLTAQEQRTLMVLDSVGKLPSVRTFLEVADLVVNGYKELGPRGRFELGPIFSSYNYNNVEGHRLRLGFRSTPELSPNWLLQGYTAYGTRDGEFKYSLSADRILNRPNWTVFSVKHSHELDLVALLDNDLALESPLFEAAARFGNIRPLLPLWRDVTSVSAQSDLFHNFTQKLTLRRQHFDPIYNFAYYTTPDHQAGAPTADQLTLTEVVVESRYAPGEVLIQNQNRRYAVGTAKWPVFTGRYTLGVDGLLGSDLRYQKFNLMMTHSVQLGQLGRTEYVLDAGYIPSTVPYLVLKAHLGNESFIYTSNAYNLMNYSEFVSDRYASLHAEHYFEGLLINAVPLLKKLDWRLVASGNLLYGGISTANRETAPTQDATGAPMPTFRTLGSTPYAEAGYGVENIFKFLRVDFVHRLTYRSLPDVKTFGVKVCAQFKL</sequence>
<evidence type="ECO:0000313" key="1">
    <source>
        <dbReference type="EMBL" id="GAA4390912.1"/>
    </source>
</evidence>
<evidence type="ECO:0000313" key="2">
    <source>
        <dbReference type="Proteomes" id="UP001500454"/>
    </source>
</evidence>
<name>A0ABP8JHR2_9BACT</name>
<comment type="caution">
    <text evidence="1">The sequence shown here is derived from an EMBL/GenBank/DDBJ whole genome shotgun (WGS) entry which is preliminary data.</text>
</comment>
<organism evidence="1 2">
    <name type="scientific">Hymenobacter koreensis</name>
    <dbReference type="NCBI Taxonomy" id="1084523"/>
    <lineage>
        <taxon>Bacteria</taxon>
        <taxon>Pseudomonadati</taxon>
        <taxon>Bacteroidota</taxon>
        <taxon>Cytophagia</taxon>
        <taxon>Cytophagales</taxon>
        <taxon>Hymenobacteraceae</taxon>
        <taxon>Hymenobacter</taxon>
    </lineage>
</organism>
<dbReference type="Pfam" id="PF13715">
    <property type="entry name" value="CarbopepD_reg_2"/>
    <property type="match status" value="1"/>
</dbReference>
<gene>
    <name evidence="1" type="ORF">GCM10023186_39620</name>
</gene>
<reference evidence="2" key="1">
    <citation type="journal article" date="2019" name="Int. J. Syst. Evol. Microbiol.">
        <title>The Global Catalogue of Microorganisms (GCM) 10K type strain sequencing project: providing services to taxonomists for standard genome sequencing and annotation.</title>
        <authorList>
            <consortium name="The Broad Institute Genomics Platform"/>
            <consortium name="The Broad Institute Genome Sequencing Center for Infectious Disease"/>
            <person name="Wu L."/>
            <person name="Ma J."/>
        </authorList>
    </citation>
    <scope>NUCLEOTIDE SEQUENCE [LARGE SCALE GENOMIC DNA]</scope>
    <source>
        <strain evidence="2">JCM 17924</strain>
    </source>
</reference>
<proteinExistence type="predicted"/>
<accession>A0ABP8JHR2</accession>
<dbReference type="SUPFAM" id="SSF49464">
    <property type="entry name" value="Carboxypeptidase regulatory domain-like"/>
    <property type="match status" value="1"/>
</dbReference>
<protein>
    <submittedName>
        <fullName evidence="1">DUF5686 and carboxypeptidase-like regulatory domain-containing protein</fullName>
    </submittedName>
</protein>